<dbReference type="RefSeq" id="WP_201177121.1">
    <property type="nucleotide sequence ID" value="NZ_JAEPWM010000013.1"/>
</dbReference>
<dbReference type="PANTHER" id="PTHR36440:SF1">
    <property type="entry name" value="PUTATIVE (AFU_ORTHOLOGUE AFUA_8G07350)-RELATED"/>
    <property type="match status" value="1"/>
</dbReference>
<sequence>MAKHAMVVEQGRAETLDVMGAKVSFLCPAAATEKAWSLIEVTAPRDAGPPPHQHPWDEAYYVLEGALRFRIGDTERTVQRGDFLYAPAGTVHAFQGASEQPARVLVFDAPAAAEGFFREAAAEVRELPRDLAKVPEIGARHRLQFHLG</sequence>
<accession>A0A934WQ02</accession>
<protein>
    <submittedName>
        <fullName evidence="2">Cupin domain-containing protein</fullName>
    </submittedName>
</protein>
<dbReference type="InterPro" id="IPR014710">
    <property type="entry name" value="RmlC-like_jellyroll"/>
</dbReference>
<dbReference type="PANTHER" id="PTHR36440">
    <property type="entry name" value="PUTATIVE (AFU_ORTHOLOGUE AFUA_8G07350)-RELATED"/>
    <property type="match status" value="1"/>
</dbReference>
<reference evidence="2" key="1">
    <citation type="journal article" date="2012" name="J. Microbiol. Biotechnol.">
        <title>Ramlibacter ginsenosidimutans sp. nov., with ginsenoside-converting activity.</title>
        <authorList>
            <person name="Wang L."/>
            <person name="An D.S."/>
            <person name="Kim S.G."/>
            <person name="Jin F.X."/>
            <person name="Kim S.C."/>
            <person name="Lee S.T."/>
            <person name="Im W.T."/>
        </authorList>
    </citation>
    <scope>NUCLEOTIDE SEQUENCE</scope>
    <source>
        <strain evidence="2">KACC 17527</strain>
    </source>
</reference>
<dbReference type="AlphaFoldDB" id="A0A934WQ02"/>
<dbReference type="EMBL" id="JAEPWM010000013">
    <property type="protein sequence ID" value="MBK6008988.1"/>
    <property type="molecule type" value="Genomic_DNA"/>
</dbReference>
<comment type="caution">
    <text evidence="2">The sequence shown here is derived from an EMBL/GenBank/DDBJ whole genome shotgun (WGS) entry which is preliminary data.</text>
</comment>
<evidence type="ECO:0000313" key="3">
    <source>
        <dbReference type="Proteomes" id="UP000630528"/>
    </source>
</evidence>
<dbReference type="InterPro" id="IPR013096">
    <property type="entry name" value="Cupin_2"/>
</dbReference>
<dbReference type="Gene3D" id="2.60.120.10">
    <property type="entry name" value="Jelly Rolls"/>
    <property type="match status" value="1"/>
</dbReference>
<name>A0A934WQ02_9BURK</name>
<dbReference type="InterPro" id="IPR011051">
    <property type="entry name" value="RmlC_Cupin_sf"/>
</dbReference>
<feature type="domain" description="Cupin type-2" evidence="1">
    <location>
        <begin position="43"/>
        <end position="106"/>
    </location>
</feature>
<evidence type="ECO:0000259" key="1">
    <source>
        <dbReference type="Pfam" id="PF07883"/>
    </source>
</evidence>
<reference evidence="2" key="2">
    <citation type="submission" date="2021-01" db="EMBL/GenBank/DDBJ databases">
        <authorList>
            <person name="Kang M."/>
        </authorList>
    </citation>
    <scope>NUCLEOTIDE SEQUENCE</scope>
    <source>
        <strain evidence="2">KACC 17527</strain>
    </source>
</reference>
<proteinExistence type="predicted"/>
<dbReference type="SUPFAM" id="SSF51182">
    <property type="entry name" value="RmlC-like cupins"/>
    <property type="match status" value="1"/>
</dbReference>
<evidence type="ECO:0000313" key="2">
    <source>
        <dbReference type="EMBL" id="MBK6008988.1"/>
    </source>
</evidence>
<gene>
    <name evidence="2" type="ORF">JJB11_23060</name>
</gene>
<dbReference type="Pfam" id="PF07883">
    <property type="entry name" value="Cupin_2"/>
    <property type="match status" value="1"/>
</dbReference>
<organism evidence="2 3">
    <name type="scientific">Ramlibacter ginsenosidimutans</name>
    <dbReference type="NCBI Taxonomy" id="502333"/>
    <lineage>
        <taxon>Bacteria</taxon>
        <taxon>Pseudomonadati</taxon>
        <taxon>Pseudomonadota</taxon>
        <taxon>Betaproteobacteria</taxon>
        <taxon>Burkholderiales</taxon>
        <taxon>Comamonadaceae</taxon>
        <taxon>Ramlibacter</taxon>
    </lineage>
</organism>
<dbReference type="Proteomes" id="UP000630528">
    <property type="component" value="Unassembled WGS sequence"/>
</dbReference>
<dbReference type="InterPro" id="IPR053146">
    <property type="entry name" value="QDO-like"/>
</dbReference>
<keyword evidence="3" id="KW-1185">Reference proteome</keyword>